<feature type="transmembrane region" description="Helical" evidence="9">
    <location>
        <begin position="340"/>
        <end position="360"/>
    </location>
</feature>
<evidence type="ECO:0000256" key="5">
    <source>
        <dbReference type="ARBA" id="ARBA00022597"/>
    </source>
</evidence>
<dbReference type="Pfam" id="PF07690">
    <property type="entry name" value="MFS_1"/>
    <property type="match status" value="1"/>
</dbReference>
<keyword evidence="7 9" id="KW-1133">Transmembrane helix</keyword>
<feature type="transmembrane region" description="Helical" evidence="9">
    <location>
        <begin position="48"/>
        <end position="69"/>
    </location>
</feature>
<organism evidence="11 12">
    <name type="scientific">Lederbergia lenta</name>
    <name type="common">Bacillus lentus</name>
    <dbReference type="NCBI Taxonomy" id="1467"/>
    <lineage>
        <taxon>Bacteria</taxon>
        <taxon>Bacillati</taxon>
        <taxon>Bacillota</taxon>
        <taxon>Bacilli</taxon>
        <taxon>Bacillales</taxon>
        <taxon>Bacillaceae</taxon>
        <taxon>Lederbergia</taxon>
    </lineage>
</organism>
<evidence type="ECO:0000256" key="3">
    <source>
        <dbReference type="ARBA" id="ARBA00022448"/>
    </source>
</evidence>
<protein>
    <submittedName>
        <fullName evidence="11">Putative sugar efflux transporter (Major Facilitator family)</fullName>
    </submittedName>
</protein>
<dbReference type="RefSeq" id="WP_066139304.1">
    <property type="nucleotide sequence ID" value="NZ_LS483476.1"/>
</dbReference>
<dbReference type="CDD" id="cd17471">
    <property type="entry name" value="MFS_Set"/>
    <property type="match status" value="1"/>
</dbReference>
<dbReference type="STRING" id="1348624.GCA_001591545_01578"/>
<keyword evidence="5" id="KW-0762">Sugar transport</keyword>
<feature type="transmembrane region" description="Helical" evidence="9">
    <location>
        <begin position="219"/>
        <end position="235"/>
    </location>
</feature>
<evidence type="ECO:0000256" key="7">
    <source>
        <dbReference type="ARBA" id="ARBA00022989"/>
    </source>
</evidence>
<feature type="domain" description="Major facilitator superfamily (MFS) profile" evidence="10">
    <location>
        <begin position="217"/>
        <end position="408"/>
    </location>
</feature>
<evidence type="ECO:0000256" key="8">
    <source>
        <dbReference type="ARBA" id="ARBA00023136"/>
    </source>
</evidence>
<proteinExistence type="inferred from homology"/>
<sequence>MLLSRFKNLFQIKHYSIFIICMLLIGTSVSITMPYLSLYGTSVIGMSTGAFGVFMAISSLTGVIANTMIANYSDTGMDRKWLILAAMLSSACGYASYIVFDSFLGLLLSVSFFNGLGAAAMPQMFAYAHESATESQSDDKTFAKSTLRSLFSLGFLIGPLIGTMLLAAFDYNGLFLGTTSIFILLSALVYFFLPKRKMANTPKLKVQKPTLFSEETKRLFLPFIAFIFLFSVIAINSMNTPLLIIHELNGTHADVGLMVGLCAGLEIPIMLVFGALSKKLSNHSLVMVSCLVGILYFMVLGISTASWQLIAAQILQATFVAVVLGNGLSYFSDYLPDSAGVAATVYANASTLGRLIGSLMGGFGAELAGFRYLNWLCVSVIFISFIVLLVKSPKAMEKMEEPRQMRIT</sequence>
<feature type="transmembrane region" description="Helical" evidence="9">
    <location>
        <begin position="174"/>
        <end position="193"/>
    </location>
</feature>
<feature type="transmembrane region" description="Helical" evidence="9">
    <location>
        <begin position="149"/>
        <end position="168"/>
    </location>
</feature>
<evidence type="ECO:0000259" key="10">
    <source>
        <dbReference type="PROSITE" id="PS50850"/>
    </source>
</evidence>
<dbReference type="PROSITE" id="PS50850">
    <property type="entry name" value="MFS"/>
    <property type="match status" value="2"/>
</dbReference>
<name>A0A2X4ZHV1_LEDLE</name>
<evidence type="ECO:0000256" key="9">
    <source>
        <dbReference type="SAM" id="Phobius"/>
    </source>
</evidence>
<keyword evidence="8 9" id="KW-0472">Membrane</keyword>
<dbReference type="EMBL" id="LS483476">
    <property type="protein sequence ID" value="SQI60024.1"/>
    <property type="molecule type" value="Genomic_DNA"/>
</dbReference>
<keyword evidence="6 9" id="KW-0812">Transmembrane</keyword>
<accession>A0A2X4ZHV1</accession>
<keyword evidence="3" id="KW-0813">Transport</keyword>
<dbReference type="Gene3D" id="1.20.1250.20">
    <property type="entry name" value="MFS general substrate transporter like domains"/>
    <property type="match status" value="2"/>
</dbReference>
<feature type="transmembrane region" description="Helical" evidence="9">
    <location>
        <begin position="255"/>
        <end position="273"/>
    </location>
</feature>
<evidence type="ECO:0000256" key="6">
    <source>
        <dbReference type="ARBA" id="ARBA00022692"/>
    </source>
</evidence>
<keyword evidence="4" id="KW-1003">Cell membrane</keyword>
<dbReference type="KEGG" id="blen:NCTC4824_02528"/>
<feature type="transmembrane region" description="Helical" evidence="9">
    <location>
        <begin position="106"/>
        <end position="128"/>
    </location>
</feature>
<gene>
    <name evidence="11" type="primary">setC_3</name>
    <name evidence="11" type="ORF">NCTC4824_02528</name>
</gene>
<dbReference type="GO" id="GO:0005886">
    <property type="term" value="C:plasma membrane"/>
    <property type="evidence" value="ECO:0007669"/>
    <property type="project" value="UniProtKB-SubCell"/>
</dbReference>
<evidence type="ECO:0000313" key="11">
    <source>
        <dbReference type="EMBL" id="SQI60024.1"/>
    </source>
</evidence>
<evidence type="ECO:0000256" key="4">
    <source>
        <dbReference type="ARBA" id="ARBA00022475"/>
    </source>
</evidence>
<feature type="transmembrane region" description="Helical" evidence="9">
    <location>
        <begin position="81"/>
        <end position="100"/>
    </location>
</feature>
<keyword evidence="12" id="KW-1185">Reference proteome</keyword>
<dbReference type="InterPro" id="IPR011701">
    <property type="entry name" value="MFS"/>
</dbReference>
<feature type="transmembrane region" description="Helical" evidence="9">
    <location>
        <begin position="309"/>
        <end position="328"/>
    </location>
</feature>
<comment type="similarity">
    <text evidence="2">Belongs to the major facilitator superfamily. Set transporter family.</text>
</comment>
<evidence type="ECO:0000256" key="2">
    <source>
        <dbReference type="ARBA" id="ARBA00006523"/>
    </source>
</evidence>
<feature type="transmembrane region" description="Helical" evidence="9">
    <location>
        <begin position="12"/>
        <end position="36"/>
    </location>
</feature>
<dbReference type="PANTHER" id="PTHR23535:SF2">
    <property type="entry name" value="SUGAR EFFLUX TRANSPORTER A-RELATED"/>
    <property type="match status" value="1"/>
</dbReference>
<dbReference type="AlphaFoldDB" id="A0A2X4ZHV1"/>
<dbReference type="Proteomes" id="UP000249134">
    <property type="component" value="Chromosome 1"/>
</dbReference>
<dbReference type="SUPFAM" id="SSF103473">
    <property type="entry name" value="MFS general substrate transporter"/>
    <property type="match status" value="1"/>
</dbReference>
<reference evidence="11 12" key="1">
    <citation type="submission" date="2018-06" db="EMBL/GenBank/DDBJ databases">
        <authorList>
            <consortium name="Pathogen Informatics"/>
            <person name="Doyle S."/>
        </authorList>
    </citation>
    <scope>NUCLEOTIDE SEQUENCE [LARGE SCALE GENOMIC DNA]</scope>
    <source>
        <strain evidence="11 12">NCTC4824</strain>
    </source>
</reference>
<evidence type="ECO:0000313" key="12">
    <source>
        <dbReference type="Proteomes" id="UP000249134"/>
    </source>
</evidence>
<dbReference type="InterPro" id="IPR036259">
    <property type="entry name" value="MFS_trans_sf"/>
</dbReference>
<feature type="transmembrane region" description="Helical" evidence="9">
    <location>
        <begin position="372"/>
        <end position="390"/>
    </location>
</feature>
<dbReference type="PANTHER" id="PTHR23535">
    <property type="entry name" value="SUGAR EFFLUX TRANSPORTER A-RELATED"/>
    <property type="match status" value="1"/>
</dbReference>
<dbReference type="GO" id="GO:0022857">
    <property type="term" value="F:transmembrane transporter activity"/>
    <property type="evidence" value="ECO:0007669"/>
    <property type="project" value="InterPro"/>
</dbReference>
<feature type="transmembrane region" description="Helical" evidence="9">
    <location>
        <begin position="285"/>
        <end position="303"/>
    </location>
</feature>
<comment type="subcellular location">
    <subcellularLocation>
        <location evidence="1">Cell membrane</location>
        <topology evidence="1">Multi-pass membrane protein</topology>
    </subcellularLocation>
</comment>
<dbReference type="InterPro" id="IPR020846">
    <property type="entry name" value="MFS_dom"/>
</dbReference>
<feature type="domain" description="Major facilitator superfamily (MFS) profile" evidence="10">
    <location>
        <begin position="1"/>
        <end position="197"/>
    </location>
</feature>
<evidence type="ECO:0000256" key="1">
    <source>
        <dbReference type="ARBA" id="ARBA00004651"/>
    </source>
</evidence>